<feature type="non-terminal residue" evidence="1">
    <location>
        <position position="133"/>
    </location>
</feature>
<gene>
    <name evidence="1" type="ORF">OKA104_LOCUS54718</name>
</gene>
<dbReference type="EMBL" id="CAJOAY010037054">
    <property type="protein sequence ID" value="CAF4461442.1"/>
    <property type="molecule type" value="Genomic_DNA"/>
</dbReference>
<name>A0A820STC6_9BILA</name>
<feature type="non-terminal residue" evidence="1">
    <location>
        <position position="1"/>
    </location>
</feature>
<comment type="caution">
    <text evidence="1">The sequence shown here is derived from an EMBL/GenBank/DDBJ whole genome shotgun (WGS) entry which is preliminary data.</text>
</comment>
<accession>A0A820STC6</accession>
<dbReference type="Proteomes" id="UP000663881">
    <property type="component" value="Unassembled WGS sequence"/>
</dbReference>
<protein>
    <submittedName>
        <fullName evidence="1">Uncharacterized protein</fullName>
    </submittedName>
</protein>
<proteinExistence type="predicted"/>
<reference evidence="1" key="1">
    <citation type="submission" date="2021-02" db="EMBL/GenBank/DDBJ databases">
        <authorList>
            <person name="Nowell W R."/>
        </authorList>
    </citation>
    <scope>NUCLEOTIDE SEQUENCE</scope>
</reference>
<dbReference type="AlphaFoldDB" id="A0A820STC6"/>
<evidence type="ECO:0000313" key="1">
    <source>
        <dbReference type="EMBL" id="CAF4461442.1"/>
    </source>
</evidence>
<sequence>FYLISKWSNDLTIQCGINSCKDIDEPNTSNNKVFCSSEESLLLFIDNYLLPTIDLTLSIELLITTILQSLTPMVIQLTTKWVFDLMQKYRLNAVFQSKCIQECKCINLFKLYPSFLPDNVNHSLENNNNECQK</sequence>
<organism evidence="1 2">
    <name type="scientific">Adineta steineri</name>
    <dbReference type="NCBI Taxonomy" id="433720"/>
    <lineage>
        <taxon>Eukaryota</taxon>
        <taxon>Metazoa</taxon>
        <taxon>Spiralia</taxon>
        <taxon>Gnathifera</taxon>
        <taxon>Rotifera</taxon>
        <taxon>Eurotatoria</taxon>
        <taxon>Bdelloidea</taxon>
        <taxon>Adinetida</taxon>
        <taxon>Adinetidae</taxon>
        <taxon>Adineta</taxon>
    </lineage>
</organism>
<evidence type="ECO:0000313" key="2">
    <source>
        <dbReference type="Proteomes" id="UP000663881"/>
    </source>
</evidence>